<reference evidence="1 2" key="1">
    <citation type="submission" date="2022-12" db="EMBL/GenBank/DDBJ databases">
        <title>Coexistence and Characterization of a Novel Tigecycline Resistance gene tet(X) variant and blaNDM-1 in a Pseudomonas caeni Isolate of Chicken Origin.</title>
        <authorList>
            <person name="Lu X."/>
            <person name="Zhang L."/>
            <person name="Li R."/>
            <person name="Wang Z."/>
        </authorList>
    </citation>
    <scope>NUCLEOTIDE SEQUENCE [LARGE SCALE GENOMIC DNA]</scope>
    <source>
        <strain evidence="1 2">CE14</strain>
    </source>
</reference>
<dbReference type="EMBL" id="CP114976">
    <property type="protein sequence ID" value="WBE25110.1"/>
    <property type="molecule type" value="Genomic_DNA"/>
</dbReference>
<dbReference type="AlphaFoldDB" id="A0AAE9VMY7"/>
<dbReference type="Proteomes" id="UP001212189">
    <property type="component" value="Chromosome"/>
</dbReference>
<evidence type="ECO:0000313" key="1">
    <source>
        <dbReference type="EMBL" id="WBE25110.1"/>
    </source>
</evidence>
<dbReference type="KEGG" id="dce:O6P33_12255"/>
<protein>
    <submittedName>
        <fullName evidence="1">Virulence factor SrfB</fullName>
    </submittedName>
</protein>
<accession>A0AAE9VMY7</accession>
<evidence type="ECO:0000313" key="2">
    <source>
        <dbReference type="Proteomes" id="UP001212189"/>
    </source>
</evidence>
<dbReference type="SUPFAM" id="SSF53067">
    <property type="entry name" value="Actin-like ATPase domain"/>
    <property type="match status" value="1"/>
</dbReference>
<dbReference type="InterPro" id="IPR009216">
    <property type="entry name" value="Virulence_factor_SrfB"/>
</dbReference>
<name>A0AAE9VMY7_9GAMM</name>
<dbReference type="PIRSF" id="PIRSF034585">
    <property type="entry name" value="SrfB"/>
    <property type="match status" value="1"/>
</dbReference>
<organism evidence="1 2">
    <name type="scientific">Denitrificimonas caeni</name>
    <dbReference type="NCBI Taxonomy" id="521720"/>
    <lineage>
        <taxon>Bacteria</taxon>
        <taxon>Pseudomonadati</taxon>
        <taxon>Pseudomonadota</taxon>
        <taxon>Gammaproteobacteria</taxon>
        <taxon>Pseudomonadales</taxon>
        <taxon>Pseudomonadaceae</taxon>
        <taxon>Denitrificimonas</taxon>
    </lineage>
</organism>
<proteinExistence type="predicted"/>
<sequence length="1059" mass="119107">MLPELTKFEDTITLVKETGIQFVDFGLKLDVDDHDDGYFYKVTDRSVTRLAKGQQSGVYYFDKTAEPNIADIVSTPPSYKVPLEESLSVFSGQWLPVPFLRFTPPYTYDQGPANWARLYINKLDTPDRDGNNYRVTLAFDTRLMSYNPHVKYLAPSPDDVQAGVEFKLSICAQQTSWFFAQEWVTNWLDAVLKEALLAQSGEDQIDAKGLEKGLAHFRSQAHLLNILSLITPTTLHTSETKPSLEGKLPKVRLISADYNTDKVIPVDLVLDVGNSRTCGILLEGLNEGGGRLSKNYVLQLRDLSQPEYVYSEPFDSRVEFTQAAFGDDFYAGKSGRRNAFQWPTIVRVGSEAARLAGRRLATKGRTGLSSPKRYLWDKSEYPLNWRFNSNKDTEVFAFAEPFCNHIDDAGVPLYRPTKPGEPPRESVFDNKYSRSSLMAFMLAEVLMQALNQINSIAQRTRQGHTDIPRQLNSVILTVPPGMPQVERAILNERLEDAIAIVWKSLEWHAGDENPHDAVDHPTPDNPLPKVPLPTTSVEWDEASCGQLVYLFTEVSQHFSGHPEQFFQAIARPDKKLSADQQKITLATIDIGGGTTDLVVNEYQLNTQHSSGSNVEIVPKQLFRESFKVAGDDIVLDVIKEFVLPSLEQAFSDYNVPDIETVKSHLYGVSNSNAQDEIYRQQLTLQVFLPIALNILKHYEDFDIAETHSEQSYTFGELMPAPATQPVLDFVSREVQSSSRSLKKFDLHAVKIKFNLLHLHGLFVSNKFPFNKGKNLKMSINSALAGLCEVIDKYACDMVLLTGRPSRLPGVQALIRSYLPLNSGRVLPMHNYHTGSWYPFNKNNLIEDPKTTAAVGAMLCMQAKNGSLANFSFNELMLKPYSTMRYFGVIGADRCITHDSVLYADIDTRPENGKIKLPTTTDLNSDNPDQQKPITLTFKNSLLILGFRQFPLERWPATPLYRLGFTKAGNDKYNEAKLRTRDGNIALHVSFKIESDDSEQSIIEKKGKYHAVPSDQLVIDRVQGTVSGFDADDLELQLNTLLDTDMNVTSYWLDSGNVKR</sequence>
<keyword evidence="2" id="KW-1185">Reference proteome</keyword>
<gene>
    <name evidence="1" type="ORF">O6P33_12255</name>
</gene>
<dbReference type="RefSeq" id="WP_269818055.1">
    <property type="nucleotide sequence ID" value="NZ_CP114976.1"/>
</dbReference>
<dbReference type="InterPro" id="IPR043129">
    <property type="entry name" value="ATPase_NBD"/>
</dbReference>
<dbReference type="Pfam" id="PF07520">
    <property type="entry name" value="SrfB"/>
    <property type="match status" value="1"/>
</dbReference>